<evidence type="ECO:0000313" key="3">
    <source>
        <dbReference type="Proteomes" id="UP000232145"/>
    </source>
</evidence>
<dbReference type="Proteomes" id="UP000232145">
    <property type="component" value="Unassembled WGS sequence"/>
</dbReference>
<gene>
    <name evidence="2" type="ORF">CH364_06140</name>
</gene>
<dbReference type="GO" id="GO:0016020">
    <property type="term" value="C:membrane"/>
    <property type="evidence" value="ECO:0007669"/>
    <property type="project" value="TreeGrafter"/>
</dbReference>
<sequence>MKTNWKPFTTLILFSVLQIQCAATLHKTGISLERFRSDLETKSILVDGLEWKYTEKKGNTETILAIHGFGGDKDHWTRFSRHLPEDFQVIAPDLPGFGESDKPDGLNYTQEAQADRLFQFTESLGLKEFHIAGNSMGGGIAGIFAAKYPKKVKSLILFDNAGIKSPTPSEMQTIELSGKPSPLLLTSPEDFDRLLSFTFVKPPYLPGFLKTYFANKSFANREWNASILKQIRKEGYVLEKKLTEIQAPTLAIWGKEDKVIHYTVMDVLKQKLKPHLETVLLENMGHAPMIEDPKLSAKLVQDWILNLDRSKK</sequence>
<dbReference type="EMBL" id="NPDX01000001">
    <property type="protein sequence ID" value="PJZ85774.1"/>
    <property type="molecule type" value="Genomic_DNA"/>
</dbReference>
<evidence type="ECO:0000259" key="1">
    <source>
        <dbReference type="Pfam" id="PF00561"/>
    </source>
</evidence>
<dbReference type="InterPro" id="IPR050266">
    <property type="entry name" value="AB_hydrolase_sf"/>
</dbReference>
<dbReference type="SUPFAM" id="SSF53474">
    <property type="entry name" value="alpha/beta-Hydrolases"/>
    <property type="match status" value="1"/>
</dbReference>
<dbReference type="PANTHER" id="PTHR43798:SF5">
    <property type="entry name" value="MONOACYLGLYCEROL LIPASE ABHD6"/>
    <property type="match status" value="1"/>
</dbReference>
<dbReference type="PRINTS" id="PR00412">
    <property type="entry name" value="EPOXHYDRLASE"/>
</dbReference>
<feature type="domain" description="AB hydrolase-1" evidence="1">
    <location>
        <begin position="62"/>
        <end position="293"/>
    </location>
</feature>
<dbReference type="InterPro" id="IPR029058">
    <property type="entry name" value="AB_hydrolase_fold"/>
</dbReference>
<proteinExistence type="predicted"/>
<dbReference type="PANTHER" id="PTHR43798">
    <property type="entry name" value="MONOACYLGLYCEROL LIPASE"/>
    <property type="match status" value="1"/>
</dbReference>
<organism evidence="2 3">
    <name type="scientific">Leptospira harrisiae</name>
    <dbReference type="NCBI Taxonomy" id="2023189"/>
    <lineage>
        <taxon>Bacteria</taxon>
        <taxon>Pseudomonadati</taxon>
        <taxon>Spirochaetota</taxon>
        <taxon>Spirochaetia</taxon>
        <taxon>Leptospirales</taxon>
        <taxon>Leptospiraceae</taxon>
        <taxon>Leptospira</taxon>
    </lineage>
</organism>
<comment type="caution">
    <text evidence="2">The sequence shown here is derived from an EMBL/GenBank/DDBJ whole genome shotgun (WGS) entry which is preliminary data.</text>
</comment>
<protein>
    <submittedName>
        <fullName evidence="2">Alpha/beta hydrolase</fullName>
    </submittedName>
</protein>
<dbReference type="RefSeq" id="WP_100742689.1">
    <property type="nucleotide sequence ID" value="NZ_NPDW01000001.1"/>
</dbReference>
<dbReference type="PRINTS" id="PR00111">
    <property type="entry name" value="ABHYDROLASE"/>
</dbReference>
<keyword evidence="3" id="KW-1185">Reference proteome</keyword>
<reference evidence="2 3" key="1">
    <citation type="submission" date="2017-07" db="EMBL/GenBank/DDBJ databases">
        <title>Leptospira spp. isolated from tropical soils.</title>
        <authorList>
            <person name="Thibeaux R."/>
            <person name="Iraola G."/>
            <person name="Ferres I."/>
            <person name="Bierque E."/>
            <person name="Girault D."/>
            <person name="Soupe-Gilbert M.-E."/>
            <person name="Picardeau M."/>
            <person name="Goarant C."/>
        </authorList>
    </citation>
    <scope>NUCLEOTIDE SEQUENCE [LARGE SCALE GENOMIC DNA]</scope>
    <source>
        <strain evidence="2 3">FH2-B-A1</strain>
    </source>
</reference>
<dbReference type="Gene3D" id="3.40.50.1820">
    <property type="entry name" value="alpha/beta hydrolase"/>
    <property type="match status" value="1"/>
</dbReference>
<name>A0A2N0AN75_9LEPT</name>
<accession>A0A2N0AN75</accession>
<dbReference type="OrthoDB" id="252464at2"/>
<dbReference type="GO" id="GO:0047372">
    <property type="term" value="F:monoacylglycerol lipase activity"/>
    <property type="evidence" value="ECO:0007669"/>
    <property type="project" value="TreeGrafter"/>
</dbReference>
<keyword evidence="2" id="KW-0378">Hydrolase</keyword>
<dbReference type="GO" id="GO:0046464">
    <property type="term" value="P:acylglycerol catabolic process"/>
    <property type="evidence" value="ECO:0007669"/>
    <property type="project" value="TreeGrafter"/>
</dbReference>
<dbReference type="AlphaFoldDB" id="A0A2N0AN75"/>
<evidence type="ECO:0000313" key="2">
    <source>
        <dbReference type="EMBL" id="PJZ85774.1"/>
    </source>
</evidence>
<dbReference type="Pfam" id="PF00561">
    <property type="entry name" value="Abhydrolase_1"/>
    <property type="match status" value="1"/>
</dbReference>
<dbReference type="InterPro" id="IPR000073">
    <property type="entry name" value="AB_hydrolase_1"/>
</dbReference>
<dbReference type="InterPro" id="IPR000639">
    <property type="entry name" value="Epox_hydrolase-like"/>
</dbReference>